<dbReference type="Pfam" id="PF08281">
    <property type="entry name" value="Sigma70_r4_2"/>
    <property type="match status" value="1"/>
</dbReference>
<evidence type="ECO:0000259" key="7">
    <source>
        <dbReference type="Pfam" id="PF08281"/>
    </source>
</evidence>
<dbReference type="InterPro" id="IPR014284">
    <property type="entry name" value="RNA_pol_sigma-70_dom"/>
</dbReference>
<dbReference type="PANTHER" id="PTHR43133">
    <property type="entry name" value="RNA POLYMERASE ECF-TYPE SIGMA FACTO"/>
    <property type="match status" value="1"/>
</dbReference>
<evidence type="ECO:0000256" key="1">
    <source>
        <dbReference type="ARBA" id="ARBA00010641"/>
    </source>
</evidence>
<dbReference type="InterPro" id="IPR013249">
    <property type="entry name" value="RNA_pol_sigma70_r4_t2"/>
</dbReference>
<dbReference type="EMBL" id="JBEPAZ010000054">
    <property type="protein sequence ID" value="MER6433182.1"/>
    <property type="molecule type" value="Genomic_DNA"/>
</dbReference>
<keyword evidence="5" id="KW-0804">Transcription</keyword>
<evidence type="ECO:0000256" key="6">
    <source>
        <dbReference type="SAM" id="MobiDB-lite"/>
    </source>
</evidence>
<accession>A0ABV1UHJ0</accession>
<feature type="compositionally biased region" description="Basic and acidic residues" evidence="6">
    <location>
        <begin position="1"/>
        <end position="12"/>
    </location>
</feature>
<comment type="similarity">
    <text evidence="1">Belongs to the sigma-70 factor family. ECF subfamily.</text>
</comment>
<keyword evidence="9" id="KW-1185">Reference proteome</keyword>
<organism evidence="8 9">
    <name type="scientific">Streptomyces sp. 900105245</name>
    <dbReference type="NCBI Taxonomy" id="3154379"/>
    <lineage>
        <taxon>Bacteria</taxon>
        <taxon>Bacillati</taxon>
        <taxon>Actinomycetota</taxon>
        <taxon>Actinomycetes</taxon>
        <taxon>Kitasatosporales</taxon>
        <taxon>Streptomycetaceae</taxon>
        <taxon>Streptomyces</taxon>
    </lineage>
</organism>
<evidence type="ECO:0000313" key="9">
    <source>
        <dbReference type="Proteomes" id="UP001470023"/>
    </source>
</evidence>
<dbReference type="InterPro" id="IPR013325">
    <property type="entry name" value="RNA_pol_sigma_r2"/>
</dbReference>
<dbReference type="RefSeq" id="WP_352065438.1">
    <property type="nucleotide sequence ID" value="NZ_JBEPAZ010000054.1"/>
</dbReference>
<dbReference type="Gene3D" id="1.10.10.10">
    <property type="entry name" value="Winged helix-like DNA-binding domain superfamily/Winged helix DNA-binding domain"/>
    <property type="match status" value="1"/>
</dbReference>
<feature type="region of interest" description="Disordered" evidence="6">
    <location>
        <begin position="1"/>
        <end position="26"/>
    </location>
</feature>
<evidence type="ECO:0000256" key="4">
    <source>
        <dbReference type="ARBA" id="ARBA00023125"/>
    </source>
</evidence>
<proteinExistence type="inferred from homology"/>
<comment type="caution">
    <text evidence="8">The sequence shown here is derived from an EMBL/GenBank/DDBJ whole genome shotgun (WGS) entry which is preliminary data.</text>
</comment>
<keyword evidence="2" id="KW-0805">Transcription regulation</keyword>
<dbReference type="SUPFAM" id="SSF88659">
    <property type="entry name" value="Sigma3 and sigma4 domains of RNA polymerase sigma factors"/>
    <property type="match status" value="1"/>
</dbReference>
<feature type="domain" description="RNA polymerase sigma factor 70 region 4 type 2" evidence="7">
    <location>
        <begin position="127"/>
        <end position="177"/>
    </location>
</feature>
<dbReference type="NCBIfam" id="TIGR02937">
    <property type="entry name" value="sigma70-ECF"/>
    <property type="match status" value="1"/>
</dbReference>
<dbReference type="InterPro" id="IPR036388">
    <property type="entry name" value="WH-like_DNA-bd_sf"/>
</dbReference>
<keyword evidence="4" id="KW-0238">DNA-binding</keyword>
<name>A0ABV1UHJ0_9ACTN</name>
<gene>
    <name evidence="8" type="ORF">ABT272_36485</name>
</gene>
<evidence type="ECO:0000256" key="5">
    <source>
        <dbReference type="ARBA" id="ARBA00023163"/>
    </source>
</evidence>
<sequence>MNDPFGKERDLVDPDPEPPGLDPKGEKFFREHLESFRRYAAYRLRNPHDADDAVMNAVLTMHRKIERILVANSPIRLAMKILQDSITDYCRRSVRLADHERLVPEMPASSHLTHLMELGRYDQLDRAMEELEVISPLQAQCVQMRDLVGMSYAQVAEIAGITENAAKTNVCRGRKHLTELMHAEPPKEKGDS</sequence>
<reference evidence="8 9" key="1">
    <citation type="submission" date="2024-06" db="EMBL/GenBank/DDBJ databases">
        <title>The Natural Products Discovery Center: Release of the First 8490 Sequenced Strains for Exploring Actinobacteria Biosynthetic Diversity.</title>
        <authorList>
            <person name="Kalkreuter E."/>
            <person name="Kautsar S.A."/>
            <person name="Yang D."/>
            <person name="Bader C.D."/>
            <person name="Teijaro C.N."/>
            <person name="Fluegel L."/>
            <person name="Davis C.M."/>
            <person name="Simpson J.R."/>
            <person name="Lauterbach L."/>
            <person name="Steele A.D."/>
            <person name="Gui C."/>
            <person name="Meng S."/>
            <person name="Li G."/>
            <person name="Viehrig K."/>
            <person name="Ye F."/>
            <person name="Su P."/>
            <person name="Kiefer A.F."/>
            <person name="Nichols A."/>
            <person name="Cepeda A.J."/>
            <person name="Yan W."/>
            <person name="Fan B."/>
            <person name="Jiang Y."/>
            <person name="Adhikari A."/>
            <person name="Zheng C.-J."/>
            <person name="Schuster L."/>
            <person name="Cowan T.M."/>
            <person name="Smanski M.J."/>
            <person name="Chevrette M.G."/>
            <person name="De Carvalho L.P.S."/>
            <person name="Shen B."/>
        </authorList>
    </citation>
    <scope>NUCLEOTIDE SEQUENCE [LARGE SCALE GENOMIC DNA]</scope>
    <source>
        <strain evidence="8 9">NPDC001166</strain>
    </source>
</reference>
<evidence type="ECO:0000313" key="8">
    <source>
        <dbReference type="EMBL" id="MER6433182.1"/>
    </source>
</evidence>
<keyword evidence="3" id="KW-0731">Sigma factor</keyword>
<evidence type="ECO:0000256" key="3">
    <source>
        <dbReference type="ARBA" id="ARBA00023082"/>
    </source>
</evidence>
<evidence type="ECO:0000256" key="2">
    <source>
        <dbReference type="ARBA" id="ARBA00023015"/>
    </source>
</evidence>
<dbReference type="PANTHER" id="PTHR43133:SF8">
    <property type="entry name" value="RNA POLYMERASE SIGMA FACTOR HI_1459-RELATED"/>
    <property type="match status" value="1"/>
</dbReference>
<protein>
    <submittedName>
        <fullName evidence="8">Sigma-70 family RNA polymerase sigma factor</fullName>
    </submittedName>
</protein>
<dbReference type="SUPFAM" id="SSF88946">
    <property type="entry name" value="Sigma2 domain of RNA polymerase sigma factors"/>
    <property type="match status" value="1"/>
</dbReference>
<dbReference type="Proteomes" id="UP001470023">
    <property type="component" value="Unassembled WGS sequence"/>
</dbReference>
<dbReference type="InterPro" id="IPR013324">
    <property type="entry name" value="RNA_pol_sigma_r3/r4-like"/>
</dbReference>
<dbReference type="InterPro" id="IPR039425">
    <property type="entry name" value="RNA_pol_sigma-70-like"/>
</dbReference>
<dbReference type="Gene3D" id="1.10.1740.10">
    <property type="match status" value="1"/>
</dbReference>